<feature type="compositionally biased region" description="Basic and acidic residues" evidence="1">
    <location>
        <begin position="162"/>
        <end position="171"/>
    </location>
</feature>
<sequence>MAKNNKLTLASVLKQTGVGEYKELPVEFQGAEGKIHVGDVLVKRLSHDERVCALDEWDLEDKSKATYDQIIRAYVFASIYTEQDQQFFKDIKETGIVLPEFINSLYEVSDTVNDFSGKSSILKKKNSGVSSSSMESVEEPLKKPKKRSRPKSLQSGGPTAKNVDHSSLDEG</sequence>
<evidence type="ECO:0000256" key="1">
    <source>
        <dbReference type="SAM" id="MobiDB-lite"/>
    </source>
</evidence>
<feature type="region of interest" description="Disordered" evidence="1">
    <location>
        <begin position="122"/>
        <end position="171"/>
    </location>
</feature>
<evidence type="ECO:0000313" key="2">
    <source>
        <dbReference type="EMBL" id="RLL30739.1"/>
    </source>
</evidence>
<protein>
    <submittedName>
        <fullName evidence="2">Uncharacterized protein</fullName>
    </submittedName>
</protein>
<organism evidence="2 3">
    <name type="scientific">Acinetobacter cumulans</name>
    <dbReference type="NCBI Taxonomy" id="2136182"/>
    <lineage>
        <taxon>Bacteria</taxon>
        <taxon>Pseudomonadati</taxon>
        <taxon>Pseudomonadota</taxon>
        <taxon>Gammaproteobacteria</taxon>
        <taxon>Moraxellales</taxon>
        <taxon>Moraxellaceae</taxon>
        <taxon>Acinetobacter</taxon>
    </lineage>
</organism>
<reference evidence="2 3" key="1">
    <citation type="submission" date="2018-09" db="EMBL/GenBank/DDBJ databases">
        <title>The draft genome of Acinetobacter sp. strains.</title>
        <authorList>
            <person name="Qin J."/>
            <person name="Feng Y."/>
            <person name="Zong Z."/>
        </authorList>
    </citation>
    <scope>NUCLEOTIDE SEQUENCE [LARGE SCALE GENOMIC DNA]</scope>
    <source>
        <strain evidence="2 3">WCHAc060003</strain>
    </source>
</reference>
<evidence type="ECO:0000313" key="3">
    <source>
        <dbReference type="Proteomes" id="UP000267166"/>
    </source>
</evidence>
<dbReference type="AlphaFoldDB" id="A0A498CX27"/>
<comment type="caution">
    <text evidence="2">The sequence shown here is derived from an EMBL/GenBank/DDBJ whole genome shotgun (WGS) entry which is preliminary data.</text>
</comment>
<dbReference type="EMBL" id="RCHD01000051">
    <property type="protein sequence ID" value="RLL30739.1"/>
    <property type="molecule type" value="Genomic_DNA"/>
</dbReference>
<dbReference type="Proteomes" id="UP000267166">
    <property type="component" value="Unassembled WGS sequence"/>
</dbReference>
<dbReference type="RefSeq" id="WP_121594905.1">
    <property type="nucleotide sequence ID" value="NZ_RCHD01000051.1"/>
</dbReference>
<proteinExistence type="predicted"/>
<gene>
    <name evidence="2" type="ORF">D9K80_15645</name>
</gene>
<name>A0A498CX27_9GAMM</name>
<accession>A0A498CX27</accession>